<dbReference type="EMBL" id="UGSQ01000003">
    <property type="protein sequence ID" value="SUB26295.1"/>
    <property type="molecule type" value="Genomic_DNA"/>
</dbReference>
<evidence type="ECO:0000313" key="1">
    <source>
        <dbReference type="EMBL" id="SUB26295.1"/>
    </source>
</evidence>
<sequence>MQEVEKQSQTAFQKQILSTFEHSLTEEQRFLQDVLTGKIKLIPHDDVIEKLEYMLENGLN</sequence>
<dbReference type="Proteomes" id="UP000255113">
    <property type="component" value="Unassembled WGS sequence"/>
</dbReference>
<proteinExistence type="predicted"/>
<keyword evidence="4" id="KW-1185">Reference proteome</keyword>
<gene>
    <name evidence="2" type="ORF">EV689_104187</name>
    <name evidence="1" type="ORF">NCTC11188_00642</name>
</gene>
<reference evidence="1 3" key="1">
    <citation type="submission" date="2018-06" db="EMBL/GenBank/DDBJ databases">
        <authorList>
            <consortium name="Pathogen Informatics"/>
            <person name="Doyle S."/>
        </authorList>
    </citation>
    <scope>NUCLEOTIDE SEQUENCE [LARGE SCALE GENOMIC DNA]</scope>
    <source>
        <strain evidence="1 3">NCTC11188</strain>
    </source>
</reference>
<dbReference type="EMBL" id="SNXJ01000004">
    <property type="protein sequence ID" value="TDP28922.1"/>
    <property type="molecule type" value="Genomic_DNA"/>
</dbReference>
<evidence type="ECO:0000313" key="3">
    <source>
        <dbReference type="Proteomes" id="UP000255113"/>
    </source>
</evidence>
<dbReference type="RefSeq" id="WP_103852777.1">
    <property type="nucleotide sequence ID" value="NZ_PQVJ01000006.1"/>
</dbReference>
<dbReference type="AlphaFoldDB" id="A0A379AVD9"/>
<name>A0A379AVD9_AVIGA</name>
<evidence type="ECO:0000313" key="4">
    <source>
        <dbReference type="Proteomes" id="UP000294683"/>
    </source>
</evidence>
<evidence type="ECO:0000313" key="2">
    <source>
        <dbReference type="EMBL" id="TDP28922.1"/>
    </source>
</evidence>
<protein>
    <submittedName>
        <fullName evidence="1">Uncharacterized protein</fullName>
    </submittedName>
</protein>
<reference evidence="2 4" key="2">
    <citation type="submission" date="2019-03" db="EMBL/GenBank/DDBJ databases">
        <title>Genomic Encyclopedia of Type Strains, Phase IV (KMG-IV): sequencing the most valuable type-strain genomes for metagenomic binning, comparative biology and taxonomic classification.</title>
        <authorList>
            <person name="Goeker M."/>
        </authorList>
    </citation>
    <scope>NUCLEOTIDE SEQUENCE [LARGE SCALE GENOMIC DNA]</scope>
    <source>
        <strain evidence="2 4">DSM 17481</strain>
    </source>
</reference>
<organism evidence="1 3">
    <name type="scientific">Avibacterium gallinarum</name>
    <name type="common">Pasteurella gallinarum</name>
    <dbReference type="NCBI Taxonomy" id="755"/>
    <lineage>
        <taxon>Bacteria</taxon>
        <taxon>Pseudomonadati</taxon>
        <taxon>Pseudomonadota</taxon>
        <taxon>Gammaproteobacteria</taxon>
        <taxon>Pasteurellales</taxon>
        <taxon>Pasteurellaceae</taxon>
        <taxon>Avibacterium</taxon>
    </lineage>
</organism>
<dbReference type="Proteomes" id="UP000294683">
    <property type="component" value="Unassembled WGS sequence"/>
</dbReference>
<accession>A0A379AVD9</accession>